<feature type="chain" id="PRO_5009182850" description="SH3b domain-containing protein" evidence="1">
    <location>
        <begin position="27"/>
        <end position="122"/>
    </location>
</feature>
<keyword evidence="3" id="KW-1185">Reference proteome</keyword>
<accession>A0A1E5P2A6</accession>
<comment type="caution">
    <text evidence="2">The sequence shown here is derived from an EMBL/GenBank/DDBJ whole genome shotgun (WGS) entry which is preliminary data.</text>
</comment>
<sequence>MLKKIAIAVSALGLTAIPTSVAPAFAAESSVPESAVVCERPSRGYGYLTYTMDSTPVRTGPYQECRKDGPSVPANRDTHVFCKLSNDFGNLWYSVSVTSTGQRGWAYSSHFPAGVRDRVVWC</sequence>
<keyword evidence="1" id="KW-0732">Signal</keyword>
<proteinExistence type="predicted"/>
<evidence type="ECO:0000313" key="3">
    <source>
        <dbReference type="Proteomes" id="UP000095759"/>
    </source>
</evidence>
<evidence type="ECO:0000313" key="2">
    <source>
        <dbReference type="EMBL" id="OEJ23637.1"/>
    </source>
</evidence>
<evidence type="ECO:0000256" key="1">
    <source>
        <dbReference type="SAM" id="SignalP"/>
    </source>
</evidence>
<evidence type="ECO:0008006" key="4">
    <source>
        <dbReference type="Google" id="ProtNLM"/>
    </source>
</evidence>
<dbReference type="RefSeq" id="WP_069925559.1">
    <property type="nucleotide sequence ID" value="NZ_MEHI01000001.1"/>
</dbReference>
<feature type="signal peptide" evidence="1">
    <location>
        <begin position="1"/>
        <end position="26"/>
    </location>
</feature>
<protein>
    <recommendedName>
        <fullName evidence="4">SH3b domain-containing protein</fullName>
    </recommendedName>
</protein>
<organism evidence="2 3">
    <name type="scientific">Streptomyces agglomeratus</name>
    <dbReference type="NCBI Taxonomy" id="285458"/>
    <lineage>
        <taxon>Bacteria</taxon>
        <taxon>Bacillati</taxon>
        <taxon>Actinomycetota</taxon>
        <taxon>Actinomycetes</taxon>
        <taxon>Kitasatosporales</taxon>
        <taxon>Streptomycetaceae</taxon>
        <taxon>Streptomyces</taxon>
    </lineage>
</organism>
<dbReference type="Proteomes" id="UP000095759">
    <property type="component" value="Unassembled WGS sequence"/>
</dbReference>
<gene>
    <name evidence="2" type="ORF">AS594_03240</name>
</gene>
<dbReference type="AlphaFoldDB" id="A0A1E5P2A6"/>
<dbReference type="EMBL" id="MEHJ01000001">
    <property type="protein sequence ID" value="OEJ23637.1"/>
    <property type="molecule type" value="Genomic_DNA"/>
</dbReference>
<reference evidence="2 3" key="1">
    <citation type="submission" date="2016-08" db="EMBL/GenBank/DDBJ databases">
        <title>Complete genome sequence of Streptomyces agglomeratus strain 6-3-2, a novel anti-MRSA actinomycete isolated from Wuli of Tebit, China.</title>
        <authorList>
            <person name="Chen X."/>
        </authorList>
    </citation>
    <scope>NUCLEOTIDE SEQUENCE [LARGE SCALE GENOMIC DNA]</scope>
    <source>
        <strain evidence="2 3">6-3-2</strain>
    </source>
</reference>
<name>A0A1E5P2A6_9ACTN</name>